<feature type="non-terminal residue" evidence="4">
    <location>
        <position position="1"/>
    </location>
</feature>
<organism evidence="4">
    <name type="scientific">Bactrocera dorsalis</name>
    <name type="common">Oriental fruit fly</name>
    <name type="synonym">Dacus dorsalis</name>
    <dbReference type="NCBI Taxonomy" id="27457"/>
    <lineage>
        <taxon>Eukaryota</taxon>
        <taxon>Metazoa</taxon>
        <taxon>Ecdysozoa</taxon>
        <taxon>Arthropoda</taxon>
        <taxon>Hexapoda</taxon>
        <taxon>Insecta</taxon>
        <taxon>Pterygota</taxon>
        <taxon>Neoptera</taxon>
        <taxon>Endopterygota</taxon>
        <taxon>Diptera</taxon>
        <taxon>Brachycera</taxon>
        <taxon>Muscomorpha</taxon>
        <taxon>Tephritoidea</taxon>
        <taxon>Tephritidae</taxon>
        <taxon>Bactrocera</taxon>
        <taxon>Bactrocera</taxon>
    </lineage>
</organism>
<dbReference type="InterPro" id="IPR000618">
    <property type="entry name" value="Insect_cuticle"/>
</dbReference>
<dbReference type="PROSITE" id="PS51155">
    <property type="entry name" value="CHIT_BIND_RR_2"/>
    <property type="match status" value="1"/>
</dbReference>
<evidence type="ECO:0000256" key="1">
    <source>
        <dbReference type="ARBA" id="ARBA00022460"/>
    </source>
</evidence>
<dbReference type="InterPro" id="IPR050468">
    <property type="entry name" value="Cuticle_Struct_Prot"/>
</dbReference>
<dbReference type="PROSITE" id="PS00233">
    <property type="entry name" value="CHIT_BIND_RR_1"/>
    <property type="match status" value="1"/>
</dbReference>
<evidence type="ECO:0000256" key="3">
    <source>
        <dbReference type="SAM" id="Phobius"/>
    </source>
</evidence>
<reference evidence="4" key="1">
    <citation type="journal article" date="2014" name="BMC Genomics">
        <title>Characterizing the developmental transcriptome of the oriental fruit fly, Bactrocera dorsalis (Diptera: Tephritidae) through comparative genomic analysis with Drosophila melanogaster utilizing modENCODE datasets.</title>
        <authorList>
            <person name="Geib S.M."/>
            <person name="Calla B."/>
            <person name="Hall B."/>
            <person name="Hou S."/>
            <person name="Manoukis N.C."/>
        </authorList>
    </citation>
    <scope>NUCLEOTIDE SEQUENCE</scope>
    <source>
        <strain evidence="4">Punador</strain>
    </source>
</reference>
<gene>
    <name evidence="4" type="primary">CUO6</name>
</gene>
<dbReference type="OrthoDB" id="6515429at2759"/>
<dbReference type="EMBL" id="GAKP01004532">
    <property type="protein sequence ID" value="JAC54420.1"/>
    <property type="molecule type" value="Transcribed_RNA"/>
</dbReference>
<keyword evidence="3" id="KW-1133">Transmembrane helix</keyword>
<dbReference type="PANTHER" id="PTHR10380">
    <property type="entry name" value="CUTICLE PROTEIN"/>
    <property type="match status" value="1"/>
</dbReference>
<dbReference type="PANTHER" id="PTHR10380:SF196">
    <property type="entry name" value="CUTICULAR PROTEIN 72EA"/>
    <property type="match status" value="1"/>
</dbReference>
<accession>A0A034WJW4</accession>
<dbReference type="InterPro" id="IPR031311">
    <property type="entry name" value="CHIT_BIND_RR_consensus"/>
</dbReference>
<protein>
    <submittedName>
        <fullName evidence="4">Cuticle protein 6</fullName>
    </submittedName>
</protein>
<sequence length="305" mass="34473">ASTGTLQQRITSSALQVKQFKQFVFIFEIRYSIITMQFFLYLSCVLAVVAADGYYYETPATRTVPHWNRLASAQQYQYHTQDGFGQYSYGYGEPFSTKQEVRTHDGITRGYYTYLDAEGKLQTVTYTADADGFHVAGTNLPKQRSSTDGNTAFEAPQSVQETPEVAAARLQHLAAHQQAKLRLYGISTPISSNSLLVKESNDDDVKAIDRSVLLPQQVEDTPEVAAAKVEFFKRYEEVKQRNNRLRQKQQNAGYALVKSQPLTVTVPLRNYRPSIIPSGAFRYDIIVPSNSREYLPFAKLSSFKK</sequence>
<feature type="transmembrane region" description="Helical" evidence="3">
    <location>
        <begin position="38"/>
        <end position="56"/>
    </location>
</feature>
<evidence type="ECO:0000313" key="4">
    <source>
        <dbReference type="EMBL" id="JAC54420.1"/>
    </source>
</evidence>
<proteinExistence type="predicted"/>
<dbReference type="GO" id="GO:0008010">
    <property type="term" value="F:structural constituent of chitin-based larval cuticle"/>
    <property type="evidence" value="ECO:0007669"/>
    <property type="project" value="TreeGrafter"/>
</dbReference>
<keyword evidence="1 2" id="KW-0193">Cuticle</keyword>
<keyword evidence="3" id="KW-0812">Transmembrane</keyword>
<keyword evidence="3" id="KW-0472">Membrane</keyword>
<evidence type="ECO:0000256" key="2">
    <source>
        <dbReference type="PROSITE-ProRule" id="PRU00497"/>
    </source>
</evidence>
<dbReference type="AlphaFoldDB" id="A0A034WJW4"/>
<dbReference type="Pfam" id="PF00379">
    <property type="entry name" value="Chitin_bind_4"/>
    <property type="match status" value="1"/>
</dbReference>
<dbReference type="GO" id="GO:0062129">
    <property type="term" value="C:chitin-based extracellular matrix"/>
    <property type="evidence" value="ECO:0007669"/>
    <property type="project" value="TreeGrafter"/>
</dbReference>
<name>A0A034WJW4_BACDO</name>